<dbReference type="Gene3D" id="2.40.170.20">
    <property type="entry name" value="TonB-dependent receptor, beta-barrel domain"/>
    <property type="match status" value="1"/>
</dbReference>
<dbReference type="RefSeq" id="WP_192535013.1">
    <property type="nucleotide sequence ID" value="NZ_JACZHT010000012.1"/>
</dbReference>
<dbReference type="EMBL" id="JACZHT010000012">
    <property type="protein sequence ID" value="MBE1237998.1"/>
    <property type="molecule type" value="Genomic_DNA"/>
</dbReference>
<feature type="signal peptide" evidence="13">
    <location>
        <begin position="1"/>
        <end position="26"/>
    </location>
</feature>
<evidence type="ECO:0000256" key="12">
    <source>
        <dbReference type="RuleBase" id="RU003357"/>
    </source>
</evidence>
<keyword evidence="3 11" id="KW-1134">Transmembrane beta strand</keyword>
<organism evidence="16 17">
    <name type="scientific">Phaeovibrio sulfidiphilus</name>
    <dbReference type="NCBI Taxonomy" id="1220600"/>
    <lineage>
        <taxon>Bacteria</taxon>
        <taxon>Pseudomonadati</taxon>
        <taxon>Pseudomonadota</taxon>
        <taxon>Alphaproteobacteria</taxon>
        <taxon>Rhodospirillales</taxon>
        <taxon>Rhodospirillaceae</taxon>
        <taxon>Phaeovibrio</taxon>
    </lineage>
</organism>
<comment type="caution">
    <text evidence="16">The sequence shown here is derived from an EMBL/GenBank/DDBJ whole genome shotgun (WGS) entry which is preliminary data.</text>
</comment>
<dbReference type="InterPro" id="IPR000531">
    <property type="entry name" value="Beta-barrel_TonB"/>
</dbReference>
<dbReference type="InterPro" id="IPR039426">
    <property type="entry name" value="TonB-dep_rcpt-like"/>
</dbReference>
<evidence type="ECO:0000256" key="3">
    <source>
        <dbReference type="ARBA" id="ARBA00022452"/>
    </source>
</evidence>
<evidence type="ECO:0000256" key="1">
    <source>
        <dbReference type="ARBA" id="ARBA00004571"/>
    </source>
</evidence>
<accession>A0A8J7CDQ5</accession>
<evidence type="ECO:0000259" key="14">
    <source>
        <dbReference type="Pfam" id="PF00593"/>
    </source>
</evidence>
<dbReference type="SUPFAM" id="SSF56935">
    <property type="entry name" value="Porins"/>
    <property type="match status" value="1"/>
</dbReference>
<evidence type="ECO:0000259" key="15">
    <source>
        <dbReference type="Pfam" id="PF07715"/>
    </source>
</evidence>
<keyword evidence="17" id="KW-1185">Reference proteome</keyword>
<protein>
    <submittedName>
        <fullName evidence="16">TonB-dependent receptor</fullName>
    </submittedName>
</protein>
<keyword evidence="2 11" id="KW-0813">Transport</keyword>
<evidence type="ECO:0000313" key="16">
    <source>
        <dbReference type="EMBL" id="MBE1237998.1"/>
    </source>
</evidence>
<keyword evidence="7" id="KW-0406">Ion transport</keyword>
<dbReference type="PANTHER" id="PTHR32552">
    <property type="entry name" value="FERRICHROME IRON RECEPTOR-RELATED"/>
    <property type="match status" value="1"/>
</dbReference>
<evidence type="ECO:0000256" key="8">
    <source>
        <dbReference type="ARBA" id="ARBA00023077"/>
    </source>
</evidence>
<evidence type="ECO:0000256" key="5">
    <source>
        <dbReference type="ARBA" id="ARBA00022692"/>
    </source>
</evidence>
<evidence type="ECO:0000256" key="13">
    <source>
        <dbReference type="SAM" id="SignalP"/>
    </source>
</evidence>
<dbReference type="Pfam" id="PF00593">
    <property type="entry name" value="TonB_dep_Rec_b-barrel"/>
    <property type="match status" value="1"/>
</dbReference>
<dbReference type="GO" id="GO:0009279">
    <property type="term" value="C:cell outer membrane"/>
    <property type="evidence" value="ECO:0007669"/>
    <property type="project" value="UniProtKB-SubCell"/>
</dbReference>
<gene>
    <name evidence="16" type="ORF">IHV25_10135</name>
</gene>
<dbReference type="PANTHER" id="PTHR32552:SF81">
    <property type="entry name" value="TONB-DEPENDENT OUTER MEMBRANE RECEPTOR"/>
    <property type="match status" value="1"/>
</dbReference>
<keyword evidence="5 11" id="KW-0812">Transmembrane</keyword>
<evidence type="ECO:0000256" key="10">
    <source>
        <dbReference type="ARBA" id="ARBA00023237"/>
    </source>
</evidence>
<keyword evidence="16" id="KW-0675">Receptor</keyword>
<evidence type="ECO:0000313" key="17">
    <source>
        <dbReference type="Proteomes" id="UP000631034"/>
    </source>
</evidence>
<sequence length="771" mass="83287">MSSMRMRIISGVAVTALSLPALEASARSPQDAPAPGNAVVSEAEAEAGPVQFAPVYVTAQKRLERALDIPMSVEVYSGAELERRHLMTTRDVLSTTPNVMMGGGVTGAAFTPYVAIRGVGSSEYDSDPSVGLFLDGVPLTESQSYTSSLLDMDRVEILRGPQGTLYGRNTLGGSVNLITNVPDPTARAGKIEVSGGNHGQFRTEVMANVPVVQNRSAVRGAFAFDRSSGYTNNFAPGEKDANAWENYHGRLGFLSALGDATTASVSFEVQKQNLNDGANTPLAAFRRGQNSVNTPNAFAGDLRSLSGRIQVDHEFQNGLTLTSLTGVRNQVTEYSGRKAPPGYFANMTLFGAMMGIQDYDPRSRTRYEGDFTQVSQELRLASAQGERLQYVVGLYGDWSNARRVNSAGDTWGGSVGWAHPEFGPMPALFPGSTGANVSLTGETDAWSVATFADGSYRVSDTWDVFGGLRVGYDVKDYDFRMGSDLPAYVALMLPNAAGDLPISAFSNRMGTVYVTPKAGLRYNFNADNNAYFSVARGYKSGGFNNSLIYSMDESRYGDESLINYELGMKNALFDGRLVVESALFFIDWRDQQVLCYDSATNATPIMNAKRSRSYGFDISARADLGYGFSLGGGAGFADATYRDFKNAPRTGAPGTVNASGKQQQYHSRFTSSVQLGYEQEVGFDDLRAFATVGYRYRSKFYFDPANTVSQGGYGMVDASIGVENDRYGLSLWGRNLSNKRVLSSATHYNGDGVLVTQGEPLMFGATAFLKF</sequence>
<evidence type="ECO:0000256" key="9">
    <source>
        <dbReference type="ARBA" id="ARBA00023136"/>
    </source>
</evidence>
<dbReference type="Proteomes" id="UP000631034">
    <property type="component" value="Unassembled WGS sequence"/>
</dbReference>
<feature type="domain" description="TonB-dependent receptor-like beta-barrel" evidence="14">
    <location>
        <begin position="256"/>
        <end position="736"/>
    </location>
</feature>
<evidence type="ECO:0000256" key="6">
    <source>
        <dbReference type="ARBA" id="ARBA00023004"/>
    </source>
</evidence>
<comment type="subcellular location">
    <subcellularLocation>
        <location evidence="1 11">Cell outer membrane</location>
        <topology evidence="1 11">Multi-pass membrane protein</topology>
    </subcellularLocation>
</comment>
<dbReference type="GO" id="GO:0006826">
    <property type="term" value="P:iron ion transport"/>
    <property type="evidence" value="ECO:0007669"/>
    <property type="project" value="UniProtKB-KW"/>
</dbReference>
<dbReference type="InterPro" id="IPR036942">
    <property type="entry name" value="Beta-barrel_TonB_sf"/>
</dbReference>
<feature type="domain" description="TonB-dependent receptor plug" evidence="15">
    <location>
        <begin position="67"/>
        <end position="173"/>
    </location>
</feature>
<keyword evidence="6" id="KW-0408">Iron</keyword>
<keyword evidence="13" id="KW-0732">Signal</keyword>
<dbReference type="PROSITE" id="PS52016">
    <property type="entry name" value="TONB_DEPENDENT_REC_3"/>
    <property type="match status" value="1"/>
</dbReference>
<dbReference type="InterPro" id="IPR012910">
    <property type="entry name" value="Plug_dom"/>
</dbReference>
<dbReference type="AlphaFoldDB" id="A0A8J7CDQ5"/>
<keyword evidence="9 11" id="KW-0472">Membrane</keyword>
<evidence type="ECO:0000256" key="2">
    <source>
        <dbReference type="ARBA" id="ARBA00022448"/>
    </source>
</evidence>
<evidence type="ECO:0000256" key="11">
    <source>
        <dbReference type="PROSITE-ProRule" id="PRU01360"/>
    </source>
</evidence>
<dbReference type="Pfam" id="PF07715">
    <property type="entry name" value="Plug"/>
    <property type="match status" value="1"/>
</dbReference>
<comment type="similarity">
    <text evidence="11 12">Belongs to the TonB-dependent receptor family.</text>
</comment>
<evidence type="ECO:0000256" key="7">
    <source>
        <dbReference type="ARBA" id="ARBA00023065"/>
    </source>
</evidence>
<proteinExistence type="inferred from homology"/>
<keyword evidence="10 11" id="KW-0998">Cell outer membrane</keyword>
<keyword evidence="4" id="KW-0410">Iron transport</keyword>
<feature type="chain" id="PRO_5035229814" evidence="13">
    <location>
        <begin position="27"/>
        <end position="771"/>
    </location>
</feature>
<name>A0A8J7CDQ5_9PROT</name>
<reference evidence="16" key="1">
    <citation type="submission" date="2020-10" db="EMBL/GenBank/DDBJ databases">
        <title>Genome sequence of the unusual species of purple photosynthetic bacteria, Phaeovibrio sulfidiphilus DSM 23193, type strain.</title>
        <authorList>
            <person name="Kyndt J.A."/>
            <person name="Meyer T.E."/>
        </authorList>
    </citation>
    <scope>NUCLEOTIDE SEQUENCE</scope>
    <source>
        <strain evidence="16">DSM 23193</strain>
    </source>
</reference>
<keyword evidence="8 12" id="KW-0798">TonB box</keyword>
<evidence type="ECO:0000256" key="4">
    <source>
        <dbReference type="ARBA" id="ARBA00022496"/>
    </source>
</evidence>